<dbReference type="Proteomes" id="UP000077381">
    <property type="component" value="Unassembled WGS sequence"/>
</dbReference>
<reference evidence="1 2" key="1">
    <citation type="submission" date="2015-12" db="EMBL/GenBank/DDBJ databases">
        <title>Genome sequence of Streptomyces sp. G25.</title>
        <authorList>
            <person name="Poehlein A."/>
            <person name="Roettig A."/>
            <person name="Hiessl S."/>
            <person name="Hauschild P."/>
            <person name="Schauer J."/>
            <person name="Madkour M.H."/>
            <person name="Al-Ansari A.M."/>
            <person name="Almakishah N.H."/>
            <person name="Steinbuechel A."/>
            <person name="Daniel R."/>
        </authorList>
    </citation>
    <scope>NUCLEOTIDE SEQUENCE [LARGE SCALE GENOMIC DNA]</scope>
    <source>
        <strain evidence="2">G25(2015)</strain>
    </source>
</reference>
<dbReference type="EMBL" id="LOHS01000123">
    <property type="protein sequence ID" value="OAH10716.1"/>
    <property type="molecule type" value="Genomic_DNA"/>
</dbReference>
<evidence type="ECO:0000313" key="2">
    <source>
        <dbReference type="Proteomes" id="UP000077381"/>
    </source>
</evidence>
<protein>
    <submittedName>
        <fullName evidence="1">Uncharacterized protein</fullName>
    </submittedName>
</protein>
<proteinExistence type="predicted"/>
<dbReference type="AlphaFoldDB" id="A0A177HIZ9"/>
<organism evidence="1 2">
    <name type="scientific">Streptomyces jeddahensis</name>
    <dbReference type="NCBI Taxonomy" id="1716141"/>
    <lineage>
        <taxon>Bacteria</taxon>
        <taxon>Bacillati</taxon>
        <taxon>Actinomycetota</taxon>
        <taxon>Actinomycetes</taxon>
        <taxon>Kitasatosporales</taxon>
        <taxon>Streptomycetaceae</taxon>
        <taxon>Streptomyces</taxon>
    </lineage>
</organism>
<evidence type="ECO:0000313" key="1">
    <source>
        <dbReference type="EMBL" id="OAH10716.1"/>
    </source>
</evidence>
<dbReference type="PATRIC" id="fig|1716141.3.peg.6263"/>
<accession>A0A177HIZ9</accession>
<dbReference type="STRING" id="1716141.STSP_59550"/>
<gene>
    <name evidence="1" type="ORF">STSP_59550</name>
</gene>
<comment type="caution">
    <text evidence="1">The sequence shown here is derived from an EMBL/GenBank/DDBJ whole genome shotgun (WGS) entry which is preliminary data.</text>
</comment>
<keyword evidence="2" id="KW-1185">Reference proteome</keyword>
<name>A0A177HIZ9_9ACTN</name>
<sequence>MINCVANPGWPLLTYAAVSSLNRKNLSLRRQAHHARRIIFSVSMAGNDACHAGAMPVSVILGITASGKILSLQYLPGQIGVATVHPAINNGNCHAFTS</sequence>